<name>A0A7V0T4N1_UNCW3</name>
<evidence type="ECO:0000256" key="3">
    <source>
        <dbReference type="ARBA" id="ARBA00023004"/>
    </source>
</evidence>
<protein>
    <recommendedName>
        <fullName evidence="5">Hydrogenase formation protein HypD</fullName>
    </recommendedName>
</protein>
<dbReference type="GO" id="GO:0070025">
    <property type="term" value="F:carbon monoxide binding"/>
    <property type="evidence" value="ECO:0007669"/>
    <property type="project" value="TreeGrafter"/>
</dbReference>
<accession>A0A7V0T4N1</accession>
<sequence length="104" mass="11261">MFEPCDADWREIGRLPGSGLALRAAFREFDAGRRFAVRPGRPGRTACRCGEVMLGVLEPPGCRLFGRACRPETPVGPCMVSSEGACAAWFKYEDVPAAAREGRG</sequence>
<keyword evidence="2" id="KW-0479">Metal-binding</keyword>
<reference evidence="4" key="1">
    <citation type="journal article" date="2020" name="mSystems">
        <title>Genome- and Community-Level Interaction Insights into Carbon Utilization and Element Cycling Functions of Hydrothermarchaeota in Hydrothermal Sediment.</title>
        <authorList>
            <person name="Zhou Z."/>
            <person name="Liu Y."/>
            <person name="Xu W."/>
            <person name="Pan J."/>
            <person name="Luo Z.H."/>
            <person name="Li M."/>
        </authorList>
    </citation>
    <scope>NUCLEOTIDE SEQUENCE [LARGE SCALE GENOMIC DNA]</scope>
    <source>
        <strain evidence="4">SpSt-1182</strain>
    </source>
</reference>
<comment type="similarity">
    <text evidence="1">Belongs to the HypD family.</text>
</comment>
<dbReference type="Gene3D" id="3.40.50.11740">
    <property type="entry name" value="HypD, alpha/beta domain 2"/>
    <property type="match status" value="1"/>
</dbReference>
<dbReference type="InterPro" id="IPR042243">
    <property type="entry name" value="HypD_1"/>
</dbReference>
<proteinExistence type="inferred from homology"/>
<dbReference type="GO" id="GO:0051604">
    <property type="term" value="P:protein maturation"/>
    <property type="evidence" value="ECO:0007669"/>
    <property type="project" value="TreeGrafter"/>
</dbReference>
<evidence type="ECO:0008006" key="5">
    <source>
        <dbReference type="Google" id="ProtNLM"/>
    </source>
</evidence>
<dbReference type="Pfam" id="PF01924">
    <property type="entry name" value="HypD"/>
    <property type="match status" value="1"/>
</dbReference>
<dbReference type="AlphaFoldDB" id="A0A7V0T4N1"/>
<dbReference type="InterPro" id="IPR002780">
    <property type="entry name" value="Hyd_form_HypD"/>
</dbReference>
<comment type="caution">
    <text evidence="4">The sequence shown here is derived from an EMBL/GenBank/DDBJ whole genome shotgun (WGS) entry which is preliminary data.</text>
</comment>
<organism evidence="4">
    <name type="scientific">candidate division WOR-3 bacterium</name>
    <dbReference type="NCBI Taxonomy" id="2052148"/>
    <lineage>
        <taxon>Bacteria</taxon>
        <taxon>Bacteria division WOR-3</taxon>
    </lineage>
</organism>
<dbReference type="EMBL" id="DSBX01000024">
    <property type="protein sequence ID" value="HDQ98818.1"/>
    <property type="molecule type" value="Genomic_DNA"/>
</dbReference>
<dbReference type="GO" id="GO:0005506">
    <property type="term" value="F:iron ion binding"/>
    <property type="evidence" value="ECO:0007669"/>
    <property type="project" value="TreeGrafter"/>
</dbReference>
<gene>
    <name evidence="4" type="ORF">ENN51_00825</name>
</gene>
<dbReference type="PANTHER" id="PTHR30149">
    <property type="entry name" value="HYDROGENASE PROTEIN ASSEMBLY PROTEIN HYPD"/>
    <property type="match status" value="1"/>
</dbReference>
<dbReference type="Gene3D" id="6.10.20.100">
    <property type="match status" value="1"/>
</dbReference>
<keyword evidence="3" id="KW-0408">Iron</keyword>
<evidence type="ECO:0000256" key="1">
    <source>
        <dbReference type="ARBA" id="ARBA00007888"/>
    </source>
</evidence>
<dbReference type="InterPro" id="IPR042244">
    <property type="entry name" value="HypD_2_sf"/>
</dbReference>
<evidence type="ECO:0000313" key="4">
    <source>
        <dbReference type="EMBL" id="HDQ98818.1"/>
    </source>
</evidence>
<evidence type="ECO:0000256" key="2">
    <source>
        <dbReference type="ARBA" id="ARBA00022723"/>
    </source>
</evidence>
<dbReference type="Proteomes" id="UP000885672">
    <property type="component" value="Unassembled WGS sequence"/>
</dbReference>
<dbReference type="GO" id="GO:0051539">
    <property type="term" value="F:4 iron, 4 sulfur cluster binding"/>
    <property type="evidence" value="ECO:0007669"/>
    <property type="project" value="TreeGrafter"/>
</dbReference>
<dbReference type="PANTHER" id="PTHR30149:SF0">
    <property type="entry name" value="HYDROGENASE MATURATION FACTOR HYPD"/>
    <property type="match status" value="1"/>
</dbReference>